<reference evidence="3" key="2">
    <citation type="journal article" date="2018" name="Plant J.">
        <title>The Sorghum bicolor reference genome: improved assembly, gene annotations, a transcriptome atlas, and signatures of genome organization.</title>
        <authorList>
            <person name="McCormick R.F."/>
            <person name="Truong S.K."/>
            <person name="Sreedasyam A."/>
            <person name="Jenkins J."/>
            <person name="Shu S."/>
            <person name="Sims D."/>
            <person name="Kennedy M."/>
            <person name="Amirebrahimi M."/>
            <person name="Weers B.D."/>
            <person name="McKinley B."/>
            <person name="Mattison A."/>
            <person name="Morishige D.T."/>
            <person name="Grimwood J."/>
            <person name="Schmutz J."/>
            <person name="Mullet J.E."/>
        </authorList>
    </citation>
    <scope>NUCLEOTIDE SEQUENCE [LARGE SCALE GENOMIC DNA]</scope>
    <source>
        <strain evidence="3">cv. BTx623</strain>
    </source>
</reference>
<evidence type="ECO:0008006" key="4">
    <source>
        <dbReference type="Google" id="ProtNLM"/>
    </source>
</evidence>
<feature type="signal peptide" evidence="1">
    <location>
        <begin position="1"/>
        <end position="28"/>
    </location>
</feature>
<keyword evidence="3" id="KW-1185">Reference proteome</keyword>
<accession>A0A1B6PFG3</accession>
<keyword evidence="1" id="KW-0732">Signal</keyword>
<dbReference type="Proteomes" id="UP000000768">
    <property type="component" value="Chromosome 7"/>
</dbReference>
<gene>
    <name evidence="2" type="ORF">SORBI_3007G040400</name>
</gene>
<dbReference type="InParanoid" id="A0A1B6PFG3"/>
<dbReference type="Pfam" id="PF06639">
    <property type="entry name" value="BAP"/>
    <property type="match status" value="1"/>
</dbReference>
<evidence type="ECO:0000313" key="2">
    <source>
        <dbReference type="EMBL" id="KXG24426.1"/>
    </source>
</evidence>
<dbReference type="EMBL" id="CM000766">
    <property type="protein sequence ID" value="KXG24426.1"/>
    <property type="molecule type" value="Genomic_DNA"/>
</dbReference>
<reference evidence="2 3" key="1">
    <citation type="journal article" date="2009" name="Nature">
        <title>The Sorghum bicolor genome and the diversification of grasses.</title>
        <authorList>
            <person name="Paterson A.H."/>
            <person name="Bowers J.E."/>
            <person name="Bruggmann R."/>
            <person name="Dubchak I."/>
            <person name="Grimwood J."/>
            <person name="Gundlach H."/>
            <person name="Haberer G."/>
            <person name="Hellsten U."/>
            <person name="Mitros T."/>
            <person name="Poliakov A."/>
            <person name="Schmutz J."/>
            <person name="Spannagl M."/>
            <person name="Tang H."/>
            <person name="Wang X."/>
            <person name="Wicker T."/>
            <person name="Bharti A.K."/>
            <person name="Chapman J."/>
            <person name="Feltus F.A."/>
            <person name="Gowik U."/>
            <person name="Grigoriev I.V."/>
            <person name="Lyons E."/>
            <person name="Maher C.A."/>
            <person name="Martis M."/>
            <person name="Narechania A."/>
            <person name="Otillar R.P."/>
            <person name="Penning B.W."/>
            <person name="Salamov A.A."/>
            <person name="Wang Y."/>
            <person name="Zhang L."/>
            <person name="Carpita N.C."/>
            <person name="Freeling M."/>
            <person name="Gingle A.R."/>
            <person name="Hash C.T."/>
            <person name="Keller B."/>
            <person name="Klein P."/>
            <person name="Kresovich S."/>
            <person name="McCann M.C."/>
            <person name="Ming R."/>
            <person name="Peterson D.G."/>
            <person name="Mehboob-ur-Rahman"/>
            <person name="Ware D."/>
            <person name="Westhoff P."/>
            <person name="Mayer K.F."/>
            <person name="Messing J."/>
            <person name="Rokhsar D.S."/>
        </authorList>
    </citation>
    <scope>NUCLEOTIDE SEQUENCE [LARGE SCALE GENOMIC DNA]</scope>
    <source>
        <strain evidence="3">cv. BTx623</strain>
    </source>
</reference>
<sequence length="96" mass="11096">MVRCLEHTRIRGICLLFMVLLASSVVHAQIIGGETKEDSNSKSMMMTTTSPTSYIVAMGGQYDKCYMDMKRLVWICRKTYKWFKRLSECLKKCPNC</sequence>
<evidence type="ECO:0000313" key="3">
    <source>
        <dbReference type="Proteomes" id="UP000000768"/>
    </source>
</evidence>
<dbReference type="Gramene" id="KXG24426">
    <property type="protein sequence ID" value="KXG24426"/>
    <property type="gene ID" value="SORBI_3007G040400"/>
</dbReference>
<dbReference type="InterPro" id="IPR009540">
    <property type="entry name" value="BAP"/>
</dbReference>
<feature type="chain" id="PRO_5008588773" description="ShKT domain-containing protein" evidence="1">
    <location>
        <begin position="29"/>
        <end position="96"/>
    </location>
</feature>
<name>A0A1B6PFG3_SORBI</name>
<proteinExistence type="predicted"/>
<dbReference type="OMA" id="VWICRKT"/>
<evidence type="ECO:0000256" key="1">
    <source>
        <dbReference type="SAM" id="SignalP"/>
    </source>
</evidence>
<organism evidence="2 3">
    <name type="scientific">Sorghum bicolor</name>
    <name type="common">Sorghum</name>
    <name type="synonym">Sorghum vulgare</name>
    <dbReference type="NCBI Taxonomy" id="4558"/>
    <lineage>
        <taxon>Eukaryota</taxon>
        <taxon>Viridiplantae</taxon>
        <taxon>Streptophyta</taxon>
        <taxon>Embryophyta</taxon>
        <taxon>Tracheophyta</taxon>
        <taxon>Spermatophyta</taxon>
        <taxon>Magnoliopsida</taxon>
        <taxon>Liliopsida</taxon>
        <taxon>Poales</taxon>
        <taxon>Poaceae</taxon>
        <taxon>PACMAD clade</taxon>
        <taxon>Panicoideae</taxon>
        <taxon>Andropogonodae</taxon>
        <taxon>Andropogoneae</taxon>
        <taxon>Sorghinae</taxon>
        <taxon>Sorghum</taxon>
    </lineage>
</organism>
<protein>
    <recommendedName>
        <fullName evidence="4">ShKT domain-containing protein</fullName>
    </recommendedName>
</protein>
<dbReference type="AlphaFoldDB" id="A0A1B6PFG3"/>